<gene>
    <name evidence="1" type="primary">56</name>
    <name evidence="1" type="ORF">HHTV2_56</name>
</gene>
<proteinExistence type="predicted"/>
<sequence>MSAMPGYSSADLPDDTALHLDWDRDFEGSGQDPEAVGVVIGRWEWKSIQKRTHAEWTVDGTEVHVIRGRDEPGLMLETDGGAVVSVRVHLTDDQFRALREHKSVQFEDSRTFPFDVTVVRRE</sequence>
<evidence type="ECO:0000313" key="2">
    <source>
        <dbReference type="Proteomes" id="UP000203112"/>
    </source>
</evidence>
<dbReference type="EMBL" id="KC292024">
    <property type="protein sequence ID" value="AGM11221.1"/>
    <property type="molecule type" value="Genomic_DNA"/>
</dbReference>
<organism evidence="1 2">
    <name type="scientific">Haloarcula hispanica tailed virus 2</name>
    <dbReference type="NCBI Taxonomy" id="1273751"/>
    <lineage>
        <taxon>Viruses</taxon>
        <taxon>Duplodnaviria</taxon>
        <taxon>Heunggongvirae</taxon>
        <taxon>Uroviricota</taxon>
        <taxon>Caudoviricetes</taxon>
        <taxon>Saparoviridae</taxon>
        <taxon>Halohivirus</taxon>
        <taxon>Halohivirus suolae</taxon>
        <taxon>Halohivirus HHTV2</taxon>
    </lineage>
</organism>
<name>R4TG66_9CAUD</name>
<dbReference type="RefSeq" id="YP_008060365.1">
    <property type="nucleotide sequence ID" value="NC_021340.1"/>
</dbReference>
<protein>
    <submittedName>
        <fullName evidence="1">Uncharacterized protein</fullName>
    </submittedName>
</protein>
<accession>R4TG66</accession>
<dbReference type="Proteomes" id="UP000203112">
    <property type="component" value="Segment"/>
</dbReference>
<dbReference type="KEGG" id="vg:16194274"/>
<dbReference type="GeneID" id="16194274"/>
<keyword evidence="2" id="KW-1185">Reference proteome</keyword>
<reference evidence="1 2" key="1">
    <citation type="submission" date="2012-12" db="EMBL/GenBank/DDBJ databases">
        <authorList>
            <person name="Sencilo A."/>
            <person name="Jacobs-Sera D."/>
            <person name="Russell D.A."/>
            <person name="Ko C."/>
            <person name="Atanasova N."/>
            <person name="Osterlund E."/>
            <person name="Oksanen H.M."/>
            <person name="Bamford D.H."/>
            <person name="Hatfull G.F."/>
            <person name="Roine E."/>
            <person name="Hendrix R.W."/>
        </authorList>
    </citation>
    <scope>NUCLEOTIDE SEQUENCE [LARGE SCALE GENOMIC DNA]</scope>
</reference>
<evidence type="ECO:0000313" key="1">
    <source>
        <dbReference type="EMBL" id="AGM11221.1"/>
    </source>
</evidence>